<dbReference type="InterPro" id="IPR024478">
    <property type="entry name" value="HlyB_4HB_MCP"/>
</dbReference>
<dbReference type="RefSeq" id="WP_408166811.1">
    <property type="nucleotide sequence ID" value="NZ_JAQQFR010000004.1"/>
</dbReference>
<gene>
    <name evidence="8" type="ORF">PQR63_06995</name>
</gene>
<feature type="transmembrane region" description="Helical" evidence="5">
    <location>
        <begin position="188"/>
        <end position="209"/>
    </location>
</feature>
<evidence type="ECO:0000259" key="7">
    <source>
        <dbReference type="PROSITE" id="PS50885"/>
    </source>
</evidence>
<keyword evidence="5" id="KW-0812">Transmembrane</keyword>
<organism evidence="8 9">
    <name type="scientific">Herbaspirillum rhizosphaerae</name>
    <dbReference type="NCBI Taxonomy" id="346179"/>
    <lineage>
        <taxon>Bacteria</taxon>
        <taxon>Pseudomonadati</taxon>
        <taxon>Pseudomonadota</taxon>
        <taxon>Betaproteobacteria</taxon>
        <taxon>Burkholderiales</taxon>
        <taxon>Oxalobacteraceae</taxon>
        <taxon>Herbaspirillum</taxon>
    </lineage>
</organism>
<dbReference type="Pfam" id="PF12729">
    <property type="entry name" value="4HB_MCP_1"/>
    <property type="match status" value="1"/>
</dbReference>
<accession>A0ABW8Z5C7</accession>
<comment type="caution">
    <text evidence="8">The sequence shown here is derived from an EMBL/GenBank/DDBJ whole genome shotgun (WGS) entry which is preliminary data.</text>
</comment>
<dbReference type="Pfam" id="PF00672">
    <property type="entry name" value="HAMP"/>
    <property type="match status" value="1"/>
</dbReference>
<dbReference type="PROSITE" id="PS50885">
    <property type="entry name" value="HAMP"/>
    <property type="match status" value="1"/>
</dbReference>
<feature type="region of interest" description="Disordered" evidence="4">
    <location>
        <begin position="536"/>
        <end position="580"/>
    </location>
</feature>
<feature type="domain" description="Methyl-accepting transducer" evidence="6">
    <location>
        <begin position="267"/>
        <end position="496"/>
    </location>
</feature>
<evidence type="ECO:0000256" key="1">
    <source>
        <dbReference type="ARBA" id="ARBA00022481"/>
    </source>
</evidence>
<evidence type="ECO:0000256" key="5">
    <source>
        <dbReference type="SAM" id="Phobius"/>
    </source>
</evidence>
<dbReference type="SMART" id="SM00283">
    <property type="entry name" value="MA"/>
    <property type="match status" value="1"/>
</dbReference>
<dbReference type="PANTHER" id="PTHR43531">
    <property type="entry name" value="PROTEIN ICFG"/>
    <property type="match status" value="1"/>
</dbReference>
<protein>
    <submittedName>
        <fullName evidence="8">Methyl-accepting chemotaxis protein</fullName>
    </submittedName>
</protein>
<dbReference type="CDD" id="cd11386">
    <property type="entry name" value="MCP_signal"/>
    <property type="match status" value="1"/>
</dbReference>
<dbReference type="InterPro" id="IPR051310">
    <property type="entry name" value="MCP_chemotaxis"/>
</dbReference>
<keyword evidence="5" id="KW-1133">Transmembrane helix</keyword>
<dbReference type="CDD" id="cd19411">
    <property type="entry name" value="MCP2201-like_sensor"/>
    <property type="match status" value="1"/>
</dbReference>
<keyword evidence="9" id="KW-1185">Reference proteome</keyword>
<evidence type="ECO:0000256" key="4">
    <source>
        <dbReference type="SAM" id="MobiDB-lite"/>
    </source>
</evidence>
<evidence type="ECO:0000259" key="6">
    <source>
        <dbReference type="PROSITE" id="PS50111"/>
    </source>
</evidence>
<dbReference type="Proteomes" id="UP001629214">
    <property type="component" value="Unassembled WGS sequence"/>
</dbReference>
<dbReference type="SUPFAM" id="SSF58104">
    <property type="entry name" value="Methyl-accepting chemotaxis protein (MCP) signaling domain"/>
    <property type="match status" value="1"/>
</dbReference>
<keyword evidence="5" id="KW-0472">Membrane</keyword>
<evidence type="ECO:0000256" key="3">
    <source>
        <dbReference type="PROSITE-ProRule" id="PRU00284"/>
    </source>
</evidence>
<dbReference type="Gene3D" id="1.10.287.950">
    <property type="entry name" value="Methyl-accepting chemotaxis protein"/>
    <property type="match status" value="1"/>
</dbReference>
<dbReference type="PANTHER" id="PTHR43531:SF14">
    <property type="entry name" value="METHYL-ACCEPTING CHEMOTAXIS PROTEIN I-RELATED"/>
    <property type="match status" value="1"/>
</dbReference>
<evidence type="ECO:0000313" key="9">
    <source>
        <dbReference type="Proteomes" id="UP001629214"/>
    </source>
</evidence>
<dbReference type="PROSITE" id="PS50111">
    <property type="entry name" value="CHEMOTAXIS_TRANSDUC_2"/>
    <property type="match status" value="1"/>
</dbReference>
<reference evidence="8 9" key="1">
    <citation type="journal article" date="2024" name="Chem. Sci.">
        <title>Discovery of megapolipeptins by genome mining of a Burkholderiales bacteria collection.</title>
        <authorList>
            <person name="Paulo B.S."/>
            <person name="Recchia M.J.J."/>
            <person name="Lee S."/>
            <person name="Fergusson C.H."/>
            <person name="Romanowski S.B."/>
            <person name="Hernandez A."/>
            <person name="Krull N."/>
            <person name="Liu D.Y."/>
            <person name="Cavanagh H."/>
            <person name="Bos A."/>
            <person name="Gray C.A."/>
            <person name="Murphy B.T."/>
            <person name="Linington R.G."/>
            <person name="Eustaquio A.S."/>
        </authorList>
    </citation>
    <scope>NUCLEOTIDE SEQUENCE [LARGE SCALE GENOMIC DNA]</scope>
    <source>
        <strain evidence="8 9">RL21-008-BIB-B</strain>
    </source>
</reference>
<name>A0ABW8Z5C7_9BURK</name>
<evidence type="ECO:0000256" key="2">
    <source>
        <dbReference type="ARBA" id="ARBA00029447"/>
    </source>
</evidence>
<dbReference type="InterPro" id="IPR004089">
    <property type="entry name" value="MCPsignal_dom"/>
</dbReference>
<keyword evidence="3" id="KW-0807">Transducer</keyword>
<dbReference type="InterPro" id="IPR047347">
    <property type="entry name" value="YvaQ-like_sensor"/>
</dbReference>
<dbReference type="EMBL" id="JAQQFR010000004">
    <property type="protein sequence ID" value="MFL9878117.1"/>
    <property type="molecule type" value="Genomic_DNA"/>
</dbReference>
<feature type="domain" description="HAMP" evidence="7">
    <location>
        <begin position="210"/>
        <end position="262"/>
    </location>
</feature>
<sequence length="580" mass="61753">MKNIRIGSRLGLGFALVLSLLVLMTVIGVWRLQDIGSRTASMISQDLQKERLASEWAANIDANGVRTVAFIKSNNADHQKFFKDQVAGTVDRTSAVQKQLDEMVKSDEGRKLFNALLDQRKVYNDLRNKVFKMKEAGDEAGALAELDSKLIPAMKEYSARVNAVALHQKDVINRNASIVDDQYRSGRAILIAVGVIALLLGIVISWRLAEGITRPLHRAVQATAAVAAGDLSTHVVVDRKDEIGQLLQGLHDMTQNLLKTVREVRSGADTIATASSEIATGNLDLSSRTEQQAGSLEETASAVEQLTSTVKQNADNAREANELALSASKVAIEGGNVVGQVVDTMGAINESSRRIVDIISVIDGIAFQTNILALNAAVEAARAGEQGRGFAVVASEVRSLAQRSASAAKEIKSLIDDSVDKVGSGTRLVEQAGKTMSDVVGSVKRVSDIVAEISAATQEQSTGIGEVNRAITQMDQVTQQNAALVEQAAAAAGSLQDQAARLAQVVSVFKLDANGVSVTPSYTAPRAAAVATTRTPLKNVSPQRPAAITRASKDPATRLIAPPQPGRKPVNDNSEDWETF</sequence>
<dbReference type="SMART" id="SM00304">
    <property type="entry name" value="HAMP"/>
    <property type="match status" value="1"/>
</dbReference>
<keyword evidence="1" id="KW-0488">Methylation</keyword>
<evidence type="ECO:0000313" key="8">
    <source>
        <dbReference type="EMBL" id="MFL9878117.1"/>
    </source>
</evidence>
<dbReference type="CDD" id="cd06225">
    <property type="entry name" value="HAMP"/>
    <property type="match status" value="1"/>
</dbReference>
<feature type="transmembrane region" description="Helical" evidence="5">
    <location>
        <begin position="12"/>
        <end position="32"/>
    </location>
</feature>
<dbReference type="Gene3D" id="6.10.340.10">
    <property type="match status" value="1"/>
</dbReference>
<dbReference type="InterPro" id="IPR003660">
    <property type="entry name" value="HAMP_dom"/>
</dbReference>
<proteinExistence type="inferred from homology"/>
<comment type="similarity">
    <text evidence="2">Belongs to the methyl-accepting chemotaxis (MCP) protein family.</text>
</comment>
<dbReference type="Pfam" id="PF00015">
    <property type="entry name" value="MCPsignal"/>
    <property type="match status" value="1"/>
</dbReference>